<dbReference type="KEGG" id="nmy:CJ229_008065"/>
<gene>
    <name evidence="1" type="ORF">CJ229_008065</name>
</gene>
<accession>A0AAF0YHJ7</accession>
<protein>
    <submittedName>
        <fullName evidence="1">Uncharacterized protein</fullName>
    </submittedName>
</protein>
<name>A0AAF0YHJ7_9STAP</name>
<reference evidence="2" key="1">
    <citation type="submission" date="2017-09" db="EMBL/GenBank/DDBJ databases">
        <title>Bacterial strain isolated from the female urinary microbiota.</title>
        <authorList>
            <person name="Thomas-White K."/>
            <person name="Kumar N."/>
            <person name="Forster S."/>
            <person name="Putonti C."/>
            <person name="Lawley T."/>
            <person name="Wolfe A.J."/>
        </authorList>
    </citation>
    <scope>NUCLEOTIDE SEQUENCE [LARGE SCALE GENOMIC DNA]</scope>
    <source>
        <strain evidence="2">UMB0959</strain>
    </source>
</reference>
<dbReference type="EMBL" id="CP136964">
    <property type="protein sequence ID" value="WOS96028.1"/>
    <property type="molecule type" value="Genomic_DNA"/>
</dbReference>
<sequence>MGINLKDYINRDNINLSEEKIRKHLIDILNLSDNDFFILDIDLERIDVSSRIKDITNSQMHEEEPINIPFDQITPRKTYELRLEGSMFNYYNQGLIA</sequence>
<evidence type="ECO:0000313" key="1">
    <source>
        <dbReference type="EMBL" id="WOS96028.1"/>
    </source>
</evidence>
<evidence type="ECO:0000313" key="2">
    <source>
        <dbReference type="Proteomes" id="UP000243626"/>
    </source>
</evidence>
<organism evidence="1 2">
    <name type="scientific">Nosocomiicoccus massiliensis</name>
    <dbReference type="NCBI Taxonomy" id="1232430"/>
    <lineage>
        <taxon>Bacteria</taxon>
        <taxon>Bacillati</taxon>
        <taxon>Bacillota</taxon>
        <taxon>Bacilli</taxon>
        <taxon>Bacillales</taxon>
        <taxon>Staphylococcaceae</taxon>
        <taxon>Nosocomiicoccus</taxon>
    </lineage>
</organism>
<dbReference type="Proteomes" id="UP000243626">
    <property type="component" value="Chromosome"/>
</dbReference>
<dbReference type="RefSeq" id="WP_070622488.1">
    <property type="nucleotide sequence ID" value="NZ_CP136964.1"/>
</dbReference>
<keyword evidence="2" id="KW-1185">Reference proteome</keyword>
<dbReference type="AlphaFoldDB" id="A0AAF0YHJ7"/>
<proteinExistence type="predicted"/>